<evidence type="ECO:0000313" key="8">
    <source>
        <dbReference type="EMBL" id="RLU20644.1"/>
    </source>
</evidence>
<evidence type="ECO:0000256" key="2">
    <source>
        <dbReference type="ARBA" id="ARBA00022801"/>
    </source>
</evidence>
<protein>
    <submittedName>
        <fullName evidence="7">Chymotrypsin-2</fullName>
    </submittedName>
</protein>
<dbReference type="SUPFAM" id="SSF50494">
    <property type="entry name" value="Trypsin-like serine proteases"/>
    <property type="match status" value="1"/>
</dbReference>
<dbReference type="EMBL" id="QOIP01000007">
    <property type="protein sequence ID" value="RLU20644.1"/>
    <property type="molecule type" value="Genomic_DNA"/>
</dbReference>
<dbReference type="PANTHER" id="PTHR24276">
    <property type="entry name" value="POLYSERASE-RELATED"/>
    <property type="match status" value="1"/>
</dbReference>
<feature type="chain" id="PRO_5033208152" evidence="5">
    <location>
        <begin position="22"/>
        <end position="254"/>
    </location>
</feature>
<keyword evidence="3" id="KW-0720">Serine protease</keyword>
<evidence type="ECO:0000313" key="7">
    <source>
        <dbReference type="EMBL" id="EZA58114.1"/>
    </source>
</evidence>
<accession>A0A026WSR9</accession>
<evidence type="ECO:0000256" key="4">
    <source>
        <dbReference type="ARBA" id="ARBA00023157"/>
    </source>
</evidence>
<reference evidence="8" key="2">
    <citation type="journal article" date="2018" name="Genome Res.">
        <title>The genomic architecture and molecular evolution of ant odorant receptors.</title>
        <authorList>
            <person name="McKenzie S.K."/>
            <person name="Kronauer D.J.C."/>
        </authorList>
    </citation>
    <scope>NUCLEOTIDE SEQUENCE [LARGE SCALE GENOMIC DNA]</scope>
    <source>
        <strain evidence="8">Clonal line C1</strain>
    </source>
</reference>
<dbReference type="EMBL" id="KK107134">
    <property type="protein sequence ID" value="EZA58114.1"/>
    <property type="molecule type" value="Genomic_DNA"/>
</dbReference>
<keyword evidence="4" id="KW-1015">Disulfide bond</keyword>
<keyword evidence="1" id="KW-0645">Protease</keyword>
<gene>
    <name evidence="8" type="ORF">DMN91_007257</name>
    <name evidence="7" type="ORF">X777_01928</name>
</gene>
<organism evidence="7 9">
    <name type="scientific">Ooceraea biroi</name>
    <name type="common">Clonal raider ant</name>
    <name type="synonym">Cerapachys biroi</name>
    <dbReference type="NCBI Taxonomy" id="2015173"/>
    <lineage>
        <taxon>Eukaryota</taxon>
        <taxon>Metazoa</taxon>
        <taxon>Ecdysozoa</taxon>
        <taxon>Arthropoda</taxon>
        <taxon>Hexapoda</taxon>
        <taxon>Insecta</taxon>
        <taxon>Pterygota</taxon>
        <taxon>Neoptera</taxon>
        <taxon>Endopterygota</taxon>
        <taxon>Hymenoptera</taxon>
        <taxon>Apocrita</taxon>
        <taxon>Aculeata</taxon>
        <taxon>Formicoidea</taxon>
        <taxon>Formicidae</taxon>
        <taxon>Dorylinae</taxon>
        <taxon>Ooceraea</taxon>
    </lineage>
</organism>
<reference evidence="8" key="3">
    <citation type="submission" date="2018-07" db="EMBL/GenBank/DDBJ databases">
        <authorList>
            <person name="Mckenzie S.K."/>
            <person name="Kronauer D.J.C."/>
        </authorList>
    </citation>
    <scope>NUCLEOTIDE SEQUENCE</scope>
    <source>
        <strain evidence="8">Clonal line C1</strain>
    </source>
</reference>
<evidence type="ECO:0000313" key="9">
    <source>
        <dbReference type="Proteomes" id="UP000053097"/>
    </source>
</evidence>
<dbReference type="InterPro" id="IPR043504">
    <property type="entry name" value="Peptidase_S1_PA_chymotrypsin"/>
</dbReference>
<dbReference type="PROSITE" id="PS50240">
    <property type="entry name" value="TRYPSIN_DOM"/>
    <property type="match status" value="1"/>
</dbReference>
<evidence type="ECO:0000256" key="5">
    <source>
        <dbReference type="SAM" id="SignalP"/>
    </source>
</evidence>
<sequence>MLAMLQLAWLLIIVAVSGINAEVPQNDCDVDITKHPYVVSVRRHGKHICSGVILDEYHIVTSDRCVPPFKHVWNIMNTMFVVTATNTLKPGGQQISTKEMFSQNHYLNPSNNPVISGLGVIKVLTRLQFGEKVKPIEVSEVEELPVGTKLQMVGWMMVNREGKKTACLKEATLEIADRQKCQTYQKKTLTESEFCTQTVAEGDFCKGDSGSPLIYEGKLVGVATSGISCDNVPIPDVHPSIYKNIDYLYEIIKK</sequence>
<proteinExistence type="predicted"/>
<dbReference type="InterPro" id="IPR001254">
    <property type="entry name" value="Trypsin_dom"/>
</dbReference>
<feature type="domain" description="Peptidase S1" evidence="6">
    <location>
        <begin position="15"/>
        <end position="254"/>
    </location>
</feature>
<dbReference type="Proteomes" id="UP000279307">
    <property type="component" value="Chromosome 7"/>
</dbReference>
<dbReference type="Gene3D" id="2.40.10.10">
    <property type="entry name" value="Trypsin-like serine proteases"/>
    <property type="match status" value="2"/>
</dbReference>
<dbReference type="AlphaFoldDB" id="A0A026WSR9"/>
<dbReference type="STRING" id="2015173.A0A026WSR9"/>
<feature type="signal peptide" evidence="5">
    <location>
        <begin position="1"/>
        <end position="21"/>
    </location>
</feature>
<keyword evidence="2" id="KW-0378">Hydrolase</keyword>
<evidence type="ECO:0000256" key="1">
    <source>
        <dbReference type="ARBA" id="ARBA00022670"/>
    </source>
</evidence>
<dbReference type="PANTHER" id="PTHR24276:SF98">
    <property type="entry name" value="FI18310P1-RELATED"/>
    <property type="match status" value="1"/>
</dbReference>
<dbReference type="GO" id="GO:0004252">
    <property type="term" value="F:serine-type endopeptidase activity"/>
    <property type="evidence" value="ECO:0007669"/>
    <property type="project" value="InterPro"/>
</dbReference>
<dbReference type="InterPro" id="IPR050430">
    <property type="entry name" value="Peptidase_S1"/>
</dbReference>
<dbReference type="Pfam" id="PF00089">
    <property type="entry name" value="Trypsin"/>
    <property type="match status" value="1"/>
</dbReference>
<dbReference type="Proteomes" id="UP000053097">
    <property type="component" value="Unassembled WGS sequence"/>
</dbReference>
<dbReference type="GO" id="GO:0006508">
    <property type="term" value="P:proteolysis"/>
    <property type="evidence" value="ECO:0007669"/>
    <property type="project" value="UniProtKB-KW"/>
</dbReference>
<dbReference type="SMART" id="SM00020">
    <property type="entry name" value="Tryp_SPc"/>
    <property type="match status" value="1"/>
</dbReference>
<evidence type="ECO:0000259" key="6">
    <source>
        <dbReference type="PROSITE" id="PS50240"/>
    </source>
</evidence>
<reference evidence="7 9" key="1">
    <citation type="journal article" date="2014" name="Curr. Biol.">
        <title>The genome of the clonal raider ant Cerapachys biroi.</title>
        <authorList>
            <person name="Oxley P.R."/>
            <person name="Ji L."/>
            <person name="Fetter-Pruneda I."/>
            <person name="McKenzie S.K."/>
            <person name="Li C."/>
            <person name="Hu H."/>
            <person name="Zhang G."/>
            <person name="Kronauer D.J."/>
        </authorList>
    </citation>
    <scope>NUCLEOTIDE SEQUENCE [LARGE SCALE GENOMIC DNA]</scope>
</reference>
<dbReference type="OrthoDB" id="10059102at2759"/>
<keyword evidence="9" id="KW-1185">Reference proteome</keyword>
<keyword evidence="5" id="KW-0732">Signal</keyword>
<dbReference type="OMA" id="VWNVMND"/>
<evidence type="ECO:0000256" key="3">
    <source>
        <dbReference type="ARBA" id="ARBA00022825"/>
    </source>
</evidence>
<name>A0A026WSR9_OOCBI</name>
<dbReference type="InterPro" id="IPR009003">
    <property type="entry name" value="Peptidase_S1_PA"/>
</dbReference>